<dbReference type="GO" id="GO:0001881">
    <property type="term" value="P:receptor recycling"/>
    <property type="evidence" value="ECO:0007669"/>
    <property type="project" value="TreeGrafter"/>
</dbReference>
<dbReference type="GO" id="GO:0042147">
    <property type="term" value="P:retrograde transport, endosome to Golgi"/>
    <property type="evidence" value="ECO:0007669"/>
    <property type="project" value="TreeGrafter"/>
</dbReference>
<dbReference type="FunFam" id="2.30.29.30:FF:000378">
    <property type="entry name" value="Uncharacterized protein, isoform A"/>
    <property type="match status" value="1"/>
</dbReference>
<evidence type="ECO:0000259" key="2">
    <source>
        <dbReference type="PROSITE" id="PS50003"/>
    </source>
</evidence>
<evidence type="ECO:0000256" key="1">
    <source>
        <dbReference type="SAM" id="MobiDB-lite"/>
    </source>
</evidence>
<dbReference type="CDD" id="cd13288">
    <property type="entry name" value="PH_Ses"/>
    <property type="match status" value="1"/>
</dbReference>
<dbReference type="GO" id="GO:0005829">
    <property type="term" value="C:cytosol"/>
    <property type="evidence" value="ECO:0007669"/>
    <property type="project" value="GOC"/>
</dbReference>
<organism evidence="3 4">
    <name type="scientific">Lingula anatina</name>
    <name type="common">Brachiopod</name>
    <name type="synonym">Lingula unguis</name>
    <dbReference type="NCBI Taxonomy" id="7574"/>
    <lineage>
        <taxon>Eukaryota</taxon>
        <taxon>Metazoa</taxon>
        <taxon>Spiralia</taxon>
        <taxon>Lophotrochozoa</taxon>
        <taxon>Brachiopoda</taxon>
        <taxon>Linguliformea</taxon>
        <taxon>Lingulata</taxon>
        <taxon>Lingulida</taxon>
        <taxon>Linguloidea</taxon>
        <taxon>Lingulidae</taxon>
        <taxon>Lingula</taxon>
    </lineage>
</organism>
<dbReference type="OrthoDB" id="10261837at2759"/>
<dbReference type="SMART" id="SM00233">
    <property type="entry name" value="PH"/>
    <property type="match status" value="1"/>
</dbReference>
<dbReference type="Pfam" id="PF00169">
    <property type="entry name" value="PH"/>
    <property type="match status" value="1"/>
</dbReference>
<dbReference type="GO" id="GO:0055037">
    <property type="term" value="C:recycling endosome"/>
    <property type="evidence" value="ECO:0007669"/>
    <property type="project" value="TreeGrafter"/>
</dbReference>
<gene>
    <name evidence="4" type="primary">LOC106156923</name>
</gene>
<reference evidence="4" key="1">
    <citation type="submission" date="2025-08" db="UniProtKB">
        <authorList>
            <consortium name="RefSeq"/>
        </authorList>
    </citation>
    <scope>IDENTIFICATION</scope>
    <source>
        <tissue evidence="4">Gonads</tissue>
    </source>
</reference>
<dbReference type="InterPro" id="IPR001849">
    <property type="entry name" value="PH_domain"/>
</dbReference>
<dbReference type="KEGG" id="lak:106156923"/>
<accession>A0A1S3HQJ9</accession>
<proteinExistence type="predicted"/>
<feature type="region of interest" description="Disordered" evidence="1">
    <location>
        <begin position="201"/>
        <end position="226"/>
    </location>
</feature>
<protein>
    <submittedName>
        <fullName evidence="4">Sesquipedalian-1-like</fullName>
    </submittedName>
</protein>
<dbReference type="PROSITE" id="PS50003">
    <property type="entry name" value="PH_DOMAIN"/>
    <property type="match status" value="1"/>
</dbReference>
<dbReference type="PANTHER" id="PTHR22902">
    <property type="entry name" value="SESQUIPEDALIAN"/>
    <property type="match status" value="1"/>
</dbReference>
<keyword evidence="3" id="KW-1185">Reference proteome</keyword>
<dbReference type="InterPro" id="IPR011993">
    <property type="entry name" value="PH-like_dom_sf"/>
</dbReference>
<dbReference type="RefSeq" id="XP_013387816.1">
    <property type="nucleotide sequence ID" value="XM_013532362.1"/>
</dbReference>
<dbReference type="PANTHER" id="PTHR22902:SF53">
    <property type="entry name" value="INOSITOL PHOSPHATASE INTERACTING PROTEIN, ISOFORM A"/>
    <property type="match status" value="1"/>
</dbReference>
<dbReference type="InterPro" id="IPR045188">
    <property type="entry name" value="Boi1/Boi2-like"/>
</dbReference>
<dbReference type="GO" id="GO:0005769">
    <property type="term" value="C:early endosome"/>
    <property type="evidence" value="ECO:0007669"/>
    <property type="project" value="TreeGrafter"/>
</dbReference>
<dbReference type="Gene3D" id="2.30.29.30">
    <property type="entry name" value="Pleckstrin-homology domain (PH domain)/Phosphotyrosine-binding domain (PTB)"/>
    <property type="match status" value="1"/>
</dbReference>
<dbReference type="GeneID" id="106156923"/>
<dbReference type="FunCoup" id="A0A1S3HQJ9">
    <property type="interactions" value="786"/>
</dbReference>
<dbReference type="AlphaFoldDB" id="A0A1S3HQJ9"/>
<dbReference type="InParanoid" id="A0A1S3HQJ9"/>
<dbReference type="GO" id="GO:0007032">
    <property type="term" value="P:endosome organization"/>
    <property type="evidence" value="ECO:0007669"/>
    <property type="project" value="TreeGrafter"/>
</dbReference>
<evidence type="ECO:0000313" key="3">
    <source>
        <dbReference type="Proteomes" id="UP000085678"/>
    </source>
</evidence>
<dbReference type="GO" id="GO:0005802">
    <property type="term" value="C:trans-Golgi network"/>
    <property type="evidence" value="ECO:0007669"/>
    <property type="project" value="TreeGrafter"/>
</dbReference>
<feature type="domain" description="PH" evidence="2">
    <location>
        <begin position="17"/>
        <end position="114"/>
    </location>
</feature>
<evidence type="ECO:0000313" key="4">
    <source>
        <dbReference type="RefSeq" id="XP_013387816.1"/>
    </source>
</evidence>
<dbReference type="SUPFAM" id="SSF50729">
    <property type="entry name" value="PH domain-like"/>
    <property type="match status" value="1"/>
</dbReference>
<dbReference type="STRING" id="7574.A0A1S3HQJ9"/>
<dbReference type="Proteomes" id="UP000085678">
    <property type="component" value="Unplaced"/>
</dbReference>
<sequence>MRLNERNLVSYATCNSPVDKEGYLMKKGEINKGFQKRWFVLKGNLLFYFEKKGDREPVGLIILEGCTVELSPEFSDTFTFGISFQGPGCRTYVLQAESQEEMESWMKAITSAGYEYMKLMVAELNRQLEELNRIPDASSLEVIPKRSSAPAVAVGSLIDFGGENNQAAASNYETASAKRFNPFNQELSPVDEFGARPFNPASEFLSKSKDRSDSAPIAPPRKPRAVTTSEFHVPMPLTSNDISRPKTDVYLKRPRTFLEMHEEFGRQIQSRIHRSMHSSASGS</sequence>
<name>A0A1S3HQJ9_LINAN</name>